<comment type="caution">
    <text evidence="3">The sequence shown here is derived from an EMBL/GenBank/DDBJ whole genome shotgun (WGS) entry which is preliminary data.</text>
</comment>
<sequence length="216" mass="24045">MKTIVHIACLAVLLAPAFAQAQRDGANKRLYCWEEDGRKVCGDALPASAVDSARTEISAKTGLRRDQVGRALSEEERAAARLATRQAAAEAEAEAARRRRDLAMVESYATEADLRRAYGERITLVEESVKTSQMGMANLRQSLLTLLRQAAELELQAKPVRKALADSIRQQHADLLRQETILEQQRDERMHLATDLEDALERYRALKRPRPAADAG</sequence>
<evidence type="ECO:0008006" key="5">
    <source>
        <dbReference type="Google" id="ProtNLM"/>
    </source>
</evidence>
<keyword evidence="1" id="KW-0175">Coiled coil</keyword>
<evidence type="ECO:0000313" key="4">
    <source>
        <dbReference type="Proteomes" id="UP001566331"/>
    </source>
</evidence>
<evidence type="ECO:0000313" key="3">
    <source>
        <dbReference type="EMBL" id="MEZ0476765.1"/>
    </source>
</evidence>
<keyword evidence="4" id="KW-1185">Reference proteome</keyword>
<accession>A0ABV4HZL1</accession>
<feature type="chain" id="PRO_5046750868" description="DUF4124 domain-containing protein" evidence="2">
    <location>
        <begin position="22"/>
        <end position="216"/>
    </location>
</feature>
<protein>
    <recommendedName>
        <fullName evidence="5">DUF4124 domain-containing protein</fullName>
    </recommendedName>
</protein>
<keyword evidence="2" id="KW-0732">Signal</keyword>
<organism evidence="3 4">
    <name type="scientific">Luteimonas salinilitoris</name>
    <dbReference type="NCBI Taxonomy" id="3237697"/>
    <lineage>
        <taxon>Bacteria</taxon>
        <taxon>Pseudomonadati</taxon>
        <taxon>Pseudomonadota</taxon>
        <taxon>Gammaproteobacteria</taxon>
        <taxon>Lysobacterales</taxon>
        <taxon>Lysobacteraceae</taxon>
        <taxon>Luteimonas</taxon>
    </lineage>
</organism>
<proteinExistence type="predicted"/>
<feature type="signal peptide" evidence="2">
    <location>
        <begin position="1"/>
        <end position="21"/>
    </location>
</feature>
<reference evidence="3 4" key="1">
    <citation type="submission" date="2024-07" db="EMBL/GenBank/DDBJ databases">
        <title>Luteimonas salilacus sp. nov., isolated from the shore soil of Salt Lake in Tibet of China.</title>
        <authorList>
            <person name="Zhang X."/>
            <person name="Li A."/>
        </authorList>
    </citation>
    <scope>NUCLEOTIDE SEQUENCE [LARGE SCALE GENOMIC DNA]</scope>
    <source>
        <strain evidence="3 4">B3-2-R+30</strain>
    </source>
</reference>
<evidence type="ECO:0000256" key="2">
    <source>
        <dbReference type="SAM" id="SignalP"/>
    </source>
</evidence>
<dbReference type="RefSeq" id="WP_370564569.1">
    <property type="nucleotide sequence ID" value="NZ_JBFWIB010000009.1"/>
</dbReference>
<dbReference type="EMBL" id="JBFWIC010000049">
    <property type="protein sequence ID" value="MEZ0476765.1"/>
    <property type="molecule type" value="Genomic_DNA"/>
</dbReference>
<feature type="coiled-coil region" evidence="1">
    <location>
        <begin position="72"/>
        <end position="99"/>
    </location>
</feature>
<gene>
    <name evidence="3" type="ORF">AB6713_19455</name>
</gene>
<dbReference type="Proteomes" id="UP001566331">
    <property type="component" value="Unassembled WGS sequence"/>
</dbReference>
<evidence type="ECO:0000256" key="1">
    <source>
        <dbReference type="SAM" id="Coils"/>
    </source>
</evidence>
<name>A0ABV4HZL1_9GAMM</name>